<organism evidence="2 3">
    <name type="scientific">Botrytis hyacinthi</name>
    <dbReference type="NCBI Taxonomy" id="278943"/>
    <lineage>
        <taxon>Eukaryota</taxon>
        <taxon>Fungi</taxon>
        <taxon>Dikarya</taxon>
        <taxon>Ascomycota</taxon>
        <taxon>Pezizomycotina</taxon>
        <taxon>Leotiomycetes</taxon>
        <taxon>Helotiales</taxon>
        <taxon>Sclerotiniaceae</taxon>
        <taxon>Botrytis</taxon>
    </lineage>
</organism>
<reference evidence="2 3" key="1">
    <citation type="submission" date="2017-12" db="EMBL/GenBank/DDBJ databases">
        <title>Comparative genomics of Botrytis spp.</title>
        <authorList>
            <person name="Valero-Jimenez C.A."/>
            <person name="Tapia P."/>
            <person name="Veloso J."/>
            <person name="Silva-Moreno E."/>
            <person name="Staats M."/>
            <person name="Valdes J.H."/>
            <person name="Van Kan J.A.L."/>
        </authorList>
    </citation>
    <scope>NUCLEOTIDE SEQUENCE [LARGE SCALE GENOMIC DNA]</scope>
    <source>
        <strain evidence="2 3">Bh0001</strain>
    </source>
</reference>
<dbReference type="PANTHER" id="PTHR33112:SF16">
    <property type="entry name" value="HETEROKARYON INCOMPATIBILITY DOMAIN-CONTAINING PROTEIN"/>
    <property type="match status" value="1"/>
</dbReference>
<feature type="region of interest" description="Disordered" evidence="1">
    <location>
        <begin position="1"/>
        <end position="21"/>
    </location>
</feature>
<keyword evidence="3" id="KW-1185">Reference proteome</keyword>
<evidence type="ECO:0000313" key="3">
    <source>
        <dbReference type="Proteomes" id="UP000297814"/>
    </source>
</evidence>
<dbReference type="EMBL" id="PQXK01000119">
    <property type="protein sequence ID" value="TGO36622.1"/>
    <property type="molecule type" value="Genomic_DNA"/>
</dbReference>
<evidence type="ECO:0008006" key="4">
    <source>
        <dbReference type="Google" id="ProtNLM"/>
    </source>
</evidence>
<gene>
    <name evidence="2" type="ORF">BHYA_0119g00120</name>
</gene>
<protein>
    <recommendedName>
        <fullName evidence="4">Heterokaryon incompatibility domain-containing protein</fullName>
    </recommendedName>
</protein>
<dbReference type="PANTHER" id="PTHR33112">
    <property type="entry name" value="DOMAIN PROTEIN, PUTATIVE-RELATED"/>
    <property type="match status" value="1"/>
</dbReference>
<dbReference type="AlphaFoldDB" id="A0A4Z1GMD9"/>
<comment type="caution">
    <text evidence="2">The sequence shown here is derived from an EMBL/GenBank/DDBJ whole genome shotgun (WGS) entry which is preliminary data.</text>
</comment>
<evidence type="ECO:0000313" key="2">
    <source>
        <dbReference type="EMBL" id="TGO36622.1"/>
    </source>
</evidence>
<name>A0A4Z1GMD9_9HELO</name>
<evidence type="ECO:0000256" key="1">
    <source>
        <dbReference type="SAM" id="MobiDB-lite"/>
    </source>
</evidence>
<dbReference type="Proteomes" id="UP000297814">
    <property type="component" value="Unassembled WGS sequence"/>
</dbReference>
<sequence>MGTSQLEAKSSVDDEYSALSEEDQHHLDALKHAEAVDLTEPDSLELSTPLPGKVKTQKLCRYCEPMFSTIENLQHLASEEGYKHNTKKGIRDAADRGCGLCKFIQASYSISQTVNSHMRVHAFLVEKRFEDRLPLFKRILMFVEEHLLPKLRRSAILAEYPFDGCKIDGLIINSSPGSTVNQLCLLADEDSDADKAKEIEAMGAIFKNATVTISAASATSVDGGLFNHGPTPELLEIPFCLPDKSLSKSLKYEPVAKSGYVYWQTASEVPANIFGRDVAIQLPGTFHRAQTWNSIVQEFTNGDLTNPEDRLPAISGIAKELALVWNDEHVFGVMRSTIEHHLSWGVPRSWSSHGKTLSNVRNGRVPSWSWVSVDFPVSFTRMDVDVHFRTTCLEIDNTPACGKIVVEAKVLSLEAHPMNSGQEKLLQEYYDVPEDLKAEACTLMLLGECEGKDEKSYGYILRFGAILRDDVSGTVYQGKMVAYVFVDLR</sequence>
<accession>A0A4Z1GMD9</accession>
<proteinExistence type="predicted"/>